<sequence>MHITHSSLRHILAWMTLALSVHVYADGAADSTASVPPSAGTLYKVSFSGAGADGGTPFWMASHTHGRMPIDIARFGGYMQAGVQHTGRLTDRWQWEAAMSLVAATPRVGRHVFVKEAYAALSYRDRLALSIGSRAWDGNASAARPTSPDPTLSSGDLLLSPNARPIPEITLYTPRLMTVPLTGGWLAAGGDFAVGRSFDTDYLRTAIAPERHYVQGVLWHRKALYLRLRDPGPASLPLAFTIGIRHMAQWGGTSTLPKMGRQPQSLKDFARIVLGQSGGSDATVSDQINVLGNHYGTFDFRLDYAGPRFVISAYYQHFWEDRSGIEWYNGVDGLAGISIDLPPFPHLRRIVVEHLSTMDQSGPFHFIQYDHKKYPGYGGGADNYYNNGEYTTGASYFGRAIGSPLLLSPAYNANRSPAFLHNRIRAWHIGAEGRIAGSWGWRARLSTLRSFGTPYAPTLKPLDNTSLHLDIRYLLPDAHSAAPSGWEFTATLALDRGSLIGPRTGVGLTVSRCGWIRWAGR</sequence>
<dbReference type="InterPro" id="IPR026950">
    <property type="entry name" value="Caps_assemb_Wzi"/>
</dbReference>
<dbReference type="Proteomes" id="UP000018872">
    <property type="component" value="Unassembled WGS sequence"/>
</dbReference>
<dbReference type="Gene3D" id="2.40.160.130">
    <property type="entry name" value="Capsule assembly protein Wzi"/>
    <property type="match status" value="1"/>
</dbReference>
<dbReference type="PATRIC" id="fig|1410950.3.peg.1759"/>
<keyword evidence="1" id="KW-0732">Signal</keyword>
<evidence type="ECO:0000313" key="3">
    <source>
        <dbReference type="Proteomes" id="UP000018872"/>
    </source>
</evidence>
<name>W2CA14_9BACT</name>
<evidence type="ECO:0000313" key="2">
    <source>
        <dbReference type="EMBL" id="ETK03863.1"/>
    </source>
</evidence>
<comment type="caution">
    <text evidence="2">The sequence shown here is derived from an EMBL/GenBank/DDBJ whole genome shotgun (WGS) entry which is preliminary data.</text>
</comment>
<organism evidence="2 3">
    <name type="scientific">Tannerella sp. oral taxon BU063 isolate Cell 5</name>
    <dbReference type="NCBI Taxonomy" id="1410950"/>
    <lineage>
        <taxon>Bacteria</taxon>
        <taxon>Pseudomonadati</taxon>
        <taxon>Bacteroidota</taxon>
        <taxon>Bacteroidia</taxon>
        <taxon>Bacteroidales</taxon>
        <taxon>Tannerellaceae</taxon>
        <taxon>Tannerella</taxon>
    </lineage>
</organism>
<evidence type="ECO:0008006" key="4">
    <source>
        <dbReference type="Google" id="ProtNLM"/>
    </source>
</evidence>
<gene>
    <name evidence="2" type="ORF">T229_11765</name>
</gene>
<reference evidence="2 3" key="1">
    <citation type="submission" date="2013-11" db="EMBL/GenBank/DDBJ databases">
        <title>Single cell genomics of uncultured Tannerella BU063 (oral taxon 286).</title>
        <authorList>
            <person name="Beall C.J."/>
            <person name="Campbell A.G."/>
            <person name="Griffen A.L."/>
            <person name="Podar M."/>
            <person name="Leys E.J."/>
        </authorList>
    </citation>
    <scope>NUCLEOTIDE SEQUENCE [LARGE SCALE GENOMIC DNA]</scope>
    <source>
        <strain evidence="2">Cell 5</strain>
    </source>
</reference>
<dbReference type="EMBL" id="AYYC01000727">
    <property type="protein sequence ID" value="ETK03863.1"/>
    <property type="molecule type" value="Genomic_DNA"/>
</dbReference>
<feature type="chain" id="PRO_5004813578" description="Capsule assembly protein Wzi" evidence="1">
    <location>
        <begin position="26"/>
        <end position="521"/>
    </location>
</feature>
<feature type="signal peptide" evidence="1">
    <location>
        <begin position="1"/>
        <end position="25"/>
    </location>
</feature>
<dbReference type="InterPro" id="IPR038636">
    <property type="entry name" value="Wzi_sf"/>
</dbReference>
<dbReference type="Pfam" id="PF14052">
    <property type="entry name" value="Caps_assemb_Wzi"/>
    <property type="match status" value="1"/>
</dbReference>
<dbReference type="AlphaFoldDB" id="W2CA14"/>
<protein>
    <recommendedName>
        <fullName evidence="4">Capsule assembly protein Wzi</fullName>
    </recommendedName>
</protein>
<evidence type="ECO:0000256" key="1">
    <source>
        <dbReference type="SAM" id="SignalP"/>
    </source>
</evidence>
<proteinExistence type="predicted"/>
<accession>W2CA14</accession>